<evidence type="ECO:0000256" key="1">
    <source>
        <dbReference type="ARBA" id="ARBA00004141"/>
    </source>
</evidence>
<feature type="transmembrane region" description="Helical" evidence="8">
    <location>
        <begin position="42"/>
        <end position="64"/>
    </location>
</feature>
<keyword evidence="6 8" id="KW-0472">Membrane</keyword>
<feature type="transmembrane region" description="Helical" evidence="8">
    <location>
        <begin position="6"/>
        <end position="22"/>
    </location>
</feature>
<feature type="transmembrane region" description="Helical" evidence="8">
    <location>
        <begin position="312"/>
        <end position="330"/>
    </location>
</feature>
<dbReference type="Gene3D" id="1.20.1730.10">
    <property type="entry name" value="Sodium/glucose cotransporter"/>
    <property type="match status" value="1"/>
</dbReference>
<feature type="transmembrane region" description="Helical" evidence="8">
    <location>
        <begin position="70"/>
        <end position="88"/>
    </location>
</feature>
<feature type="transmembrane region" description="Helical" evidence="8">
    <location>
        <begin position="388"/>
        <end position="412"/>
    </location>
</feature>
<evidence type="ECO:0000313" key="9">
    <source>
        <dbReference type="EMBL" id="AZR73258.1"/>
    </source>
</evidence>
<keyword evidence="5 8" id="KW-1133">Transmembrane helix</keyword>
<protein>
    <submittedName>
        <fullName evidence="9">Sodium:solute symporter</fullName>
    </submittedName>
</protein>
<dbReference type="RefSeq" id="WP_127016586.1">
    <property type="nucleotide sequence ID" value="NZ_CP016379.1"/>
</dbReference>
<feature type="transmembrane region" description="Helical" evidence="8">
    <location>
        <begin position="182"/>
        <end position="201"/>
    </location>
</feature>
<feature type="transmembrane region" description="Helical" evidence="8">
    <location>
        <begin position="269"/>
        <end position="292"/>
    </location>
</feature>
<feature type="transmembrane region" description="Helical" evidence="8">
    <location>
        <begin position="150"/>
        <end position="170"/>
    </location>
</feature>
<comment type="subcellular location">
    <subcellularLocation>
        <location evidence="1">Membrane</location>
        <topology evidence="1">Multi-pass membrane protein</topology>
    </subcellularLocation>
</comment>
<dbReference type="PANTHER" id="PTHR48086:SF8">
    <property type="entry name" value="MONOCARBOXYLIC ACID PERMEASE"/>
    <property type="match status" value="1"/>
</dbReference>
<evidence type="ECO:0000256" key="8">
    <source>
        <dbReference type="SAM" id="Phobius"/>
    </source>
</evidence>
<feature type="transmembrane region" description="Helical" evidence="8">
    <location>
        <begin position="229"/>
        <end position="248"/>
    </location>
</feature>
<evidence type="ECO:0000256" key="7">
    <source>
        <dbReference type="RuleBase" id="RU362091"/>
    </source>
</evidence>
<keyword evidence="3" id="KW-0813">Transport</keyword>
<dbReference type="GO" id="GO:0005886">
    <property type="term" value="C:plasma membrane"/>
    <property type="evidence" value="ECO:0007669"/>
    <property type="project" value="TreeGrafter"/>
</dbReference>
<evidence type="ECO:0000256" key="6">
    <source>
        <dbReference type="ARBA" id="ARBA00023136"/>
    </source>
</evidence>
<sequence>MVLFIVFLYLVIVLFMGIRAGLNKENSIEEYVAASRSLNLFVMYFLMGGAIFSAFAFLGGPGWAYSKGAASFYILAYCAMGLVPWLIWGPRAYRMGHRYNYVTQAELISDRFESKTLSALMAIVSILAFIQYIALQLKGMAYVLNVTTDGLIPFWLGALIAYGVVLVYVLTSGVRGVAWTNVLQGLFMMIMAWTLGLWLPFKFHGGIAPMFKKIIESNPTHLLVGKPQMSWAAFSSAILVSVLGFTMWPHLFMKAYTTKSEKTLKQTITLYPTFAIFMVPVLFIGFAGIGVVSKESLQTADQILPIMLTKLGLPPVIMGLVAAATLAAAMSSSDTITHGAASVYTLDFHKKVINRNLTDRQAVVVTRIAVIVFCSVAYYIAVFGAKSLVALLLGAYGSIVQFFPLVAATFFWPRATKQGAILGLITGVIVNFYFSAVTTPPFEIHAGIWGLLANTIVLIIVSLLTSPHNEEHVMKFVIESQVPVD</sequence>
<feature type="transmembrane region" description="Helical" evidence="8">
    <location>
        <begin position="117"/>
        <end position="135"/>
    </location>
</feature>
<dbReference type="GO" id="GO:0022857">
    <property type="term" value="F:transmembrane transporter activity"/>
    <property type="evidence" value="ECO:0007669"/>
    <property type="project" value="InterPro"/>
</dbReference>
<gene>
    <name evidence="9" type="ORF">BBF96_07585</name>
</gene>
<dbReference type="InterPro" id="IPR050277">
    <property type="entry name" value="Sodium:Solute_Symporter"/>
</dbReference>
<dbReference type="PANTHER" id="PTHR48086">
    <property type="entry name" value="SODIUM/PROLINE SYMPORTER-RELATED"/>
    <property type="match status" value="1"/>
</dbReference>
<accession>A0A3Q9HQD3</accession>
<evidence type="ECO:0000313" key="10">
    <source>
        <dbReference type="Proteomes" id="UP000267250"/>
    </source>
</evidence>
<evidence type="ECO:0000256" key="4">
    <source>
        <dbReference type="ARBA" id="ARBA00022692"/>
    </source>
</evidence>
<evidence type="ECO:0000256" key="2">
    <source>
        <dbReference type="ARBA" id="ARBA00006434"/>
    </source>
</evidence>
<feature type="transmembrane region" description="Helical" evidence="8">
    <location>
        <begin position="444"/>
        <end position="465"/>
    </location>
</feature>
<organism evidence="9 10">
    <name type="scientific">Anoxybacter fermentans</name>
    <dbReference type="NCBI Taxonomy" id="1323375"/>
    <lineage>
        <taxon>Bacteria</taxon>
        <taxon>Bacillati</taxon>
        <taxon>Bacillota</taxon>
        <taxon>Clostridia</taxon>
        <taxon>Halanaerobiales</taxon>
        <taxon>Anoxybacter</taxon>
    </lineage>
</organism>
<feature type="transmembrane region" description="Helical" evidence="8">
    <location>
        <begin position="419"/>
        <end position="438"/>
    </location>
</feature>
<dbReference type="KEGG" id="aft:BBF96_07585"/>
<evidence type="ECO:0000256" key="3">
    <source>
        <dbReference type="ARBA" id="ARBA00022448"/>
    </source>
</evidence>
<dbReference type="Pfam" id="PF00474">
    <property type="entry name" value="SSF"/>
    <property type="match status" value="1"/>
</dbReference>
<keyword evidence="4 8" id="KW-0812">Transmembrane</keyword>
<feature type="transmembrane region" description="Helical" evidence="8">
    <location>
        <begin position="364"/>
        <end position="382"/>
    </location>
</feature>
<dbReference type="OrthoDB" id="9766407at2"/>
<keyword evidence="10" id="KW-1185">Reference proteome</keyword>
<dbReference type="Proteomes" id="UP000267250">
    <property type="component" value="Chromosome"/>
</dbReference>
<dbReference type="AlphaFoldDB" id="A0A3Q9HQD3"/>
<dbReference type="InterPro" id="IPR001734">
    <property type="entry name" value="Na/solute_symporter"/>
</dbReference>
<reference evidence="9 10" key="1">
    <citation type="submission" date="2016-07" db="EMBL/GenBank/DDBJ databases">
        <title>Genome and transcriptome analysis of iron-reducing fermentative bacteria Anoxybacter fermentans.</title>
        <authorList>
            <person name="Zeng X."/>
            <person name="Shao Z."/>
        </authorList>
    </citation>
    <scope>NUCLEOTIDE SEQUENCE [LARGE SCALE GENOMIC DNA]</scope>
    <source>
        <strain evidence="9 10">DY22613</strain>
    </source>
</reference>
<dbReference type="InterPro" id="IPR038377">
    <property type="entry name" value="Na/Glc_symporter_sf"/>
</dbReference>
<dbReference type="PROSITE" id="PS50283">
    <property type="entry name" value="NA_SOLUT_SYMP_3"/>
    <property type="match status" value="1"/>
</dbReference>
<comment type="similarity">
    <text evidence="2 7">Belongs to the sodium:solute symporter (SSF) (TC 2.A.21) family.</text>
</comment>
<dbReference type="CDD" id="cd10322">
    <property type="entry name" value="SLC5sbd"/>
    <property type="match status" value="1"/>
</dbReference>
<dbReference type="EMBL" id="CP016379">
    <property type="protein sequence ID" value="AZR73258.1"/>
    <property type="molecule type" value="Genomic_DNA"/>
</dbReference>
<proteinExistence type="inferred from homology"/>
<evidence type="ECO:0000256" key="5">
    <source>
        <dbReference type="ARBA" id="ARBA00022989"/>
    </source>
</evidence>
<name>A0A3Q9HQD3_9FIRM</name>